<dbReference type="NCBIfam" id="TIGR03882">
    <property type="entry name" value="cyclo_dehyd_2"/>
    <property type="match status" value="1"/>
</dbReference>
<feature type="domain" description="YcaO" evidence="2">
    <location>
        <begin position="427"/>
        <end position="792"/>
    </location>
</feature>
<dbReference type="PANTHER" id="PTHR37809:SF1">
    <property type="entry name" value="RIBOSOMAL PROTEIN S12 METHYLTHIOTRANSFERASE ACCESSORY FACTOR YCAO"/>
    <property type="match status" value="1"/>
</dbReference>
<dbReference type="NCBIfam" id="TIGR03604">
    <property type="entry name" value="TOMM_cyclo_SagD"/>
    <property type="match status" value="1"/>
</dbReference>
<feature type="region of interest" description="Disordered" evidence="1">
    <location>
        <begin position="1"/>
        <end position="27"/>
    </location>
</feature>
<name>A0A2R4TB82_9ACTN</name>
<dbReference type="SUPFAM" id="SSF69572">
    <property type="entry name" value="Activating enzymes of the ubiquitin-like proteins"/>
    <property type="match status" value="1"/>
</dbReference>
<reference evidence="3 4" key="1">
    <citation type="submission" date="2018-01" db="EMBL/GenBank/DDBJ databases">
        <title>Complete genome sequence of Streptomyces lunaelactis MM109T, a Ferroverdin A producer isolated from cave moonmilk deposits.</title>
        <authorList>
            <person name="Naome A."/>
            <person name="Martinet L."/>
            <person name="Maciejewska M."/>
            <person name="Anderssen S."/>
            <person name="Adam D."/>
            <person name="Tenconi E."/>
            <person name="Deflandre B."/>
            <person name="Arguelles-Arias A."/>
            <person name="Calusinska M."/>
            <person name="Copieters W."/>
            <person name="Karim L."/>
            <person name="Hanikenne M."/>
            <person name="Baurain D."/>
            <person name="van Wezel G."/>
            <person name="Smargiasso N."/>
            <person name="de Pauw E."/>
            <person name="Delfosse P."/>
            <person name="Rigali S."/>
        </authorList>
    </citation>
    <scope>NUCLEOTIDE SEQUENCE [LARGE SCALE GENOMIC DNA]</scope>
    <source>
        <strain evidence="3 4">MM109</strain>
    </source>
</reference>
<evidence type="ECO:0000313" key="4">
    <source>
        <dbReference type="Proteomes" id="UP000244201"/>
    </source>
</evidence>
<dbReference type="AlphaFoldDB" id="A0A2R4TB82"/>
<dbReference type="Pfam" id="PF02624">
    <property type="entry name" value="YcaO"/>
    <property type="match status" value="1"/>
</dbReference>
<evidence type="ECO:0000313" key="3">
    <source>
        <dbReference type="EMBL" id="AVZ76379.1"/>
    </source>
</evidence>
<evidence type="ECO:0000256" key="1">
    <source>
        <dbReference type="SAM" id="MobiDB-lite"/>
    </source>
</evidence>
<accession>A0A2R4TB82</accession>
<proteinExistence type="predicted"/>
<gene>
    <name evidence="3" type="ORF">SLUN_33425</name>
</gene>
<dbReference type="GO" id="GO:0008641">
    <property type="term" value="F:ubiquitin-like modifier activating enzyme activity"/>
    <property type="evidence" value="ECO:0007669"/>
    <property type="project" value="InterPro"/>
</dbReference>
<dbReference type="NCBIfam" id="TIGR00702">
    <property type="entry name" value="YcaO-type kinase domain"/>
    <property type="match status" value="1"/>
</dbReference>
<organism evidence="3 4">
    <name type="scientific">Streptomyces lunaelactis</name>
    <dbReference type="NCBI Taxonomy" id="1535768"/>
    <lineage>
        <taxon>Bacteria</taxon>
        <taxon>Bacillati</taxon>
        <taxon>Actinomycetota</taxon>
        <taxon>Actinomycetes</taxon>
        <taxon>Kitasatosporales</taxon>
        <taxon>Streptomycetaceae</taxon>
        <taxon>Streptomyces</taxon>
    </lineage>
</organism>
<dbReference type="KEGG" id="slk:SLUN_33425"/>
<dbReference type="Proteomes" id="UP000244201">
    <property type="component" value="Chromosome"/>
</dbReference>
<dbReference type="Gene3D" id="3.30.1330.230">
    <property type="match status" value="1"/>
</dbReference>
<dbReference type="PROSITE" id="PS51664">
    <property type="entry name" value="YCAO"/>
    <property type="match status" value="1"/>
</dbReference>
<evidence type="ECO:0000259" key="2">
    <source>
        <dbReference type="PROSITE" id="PS51664"/>
    </source>
</evidence>
<dbReference type="EMBL" id="CP026304">
    <property type="protein sequence ID" value="AVZ76379.1"/>
    <property type="molecule type" value="Genomic_DNA"/>
</dbReference>
<dbReference type="InterPro" id="IPR035985">
    <property type="entry name" value="Ubiquitin-activating_enz"/>
</dbReference>
<protein>
    <recommendedName>
        <fullName evidence="2">YcaO domain-containing protein</fullName>
    </recommendedName>
</protein>
<dbReference type="OrthoDB" id="2379922at2"/>
<keyword evidence="4" id="KW-1185">Reference proteome</keyword>
<dbReference type="Gene3D" id="3.90.930.60">
    <property type="match status" value="1"/>
</dbReference>
<dbReference type="Gene3D" id="3.30.40.250">
    <property type="match status" value="1"/>
</dbReference>
<dbReference type="InterPro" id="IPR022291">
    <property type="entry name" value="Bacteriocin_synth_cyclodeHase"/>
</dbReference>
<sequence>MRATPPSAFPGPASPASAPHGRPWSPSLCDRAPSAPCPSELHVDSLWPRIGFRRHLTTAVVPGEATYLVSEQGVTAIEGEAVAVLAPLLDGSRDLSALVRDTQGLLSPTELGSLLGKLTQANLVTGCAAPPQADFTDKDAAAFWEAAGLEAASAGEALTRGRVRLLDLASLGGTATRGAFLNVGVALSGPGGCALTVVLCDDYLLPQLKEIDKEQRRSGRPWMLAKPHGVEPWIGPVFQPGEGACWNCMAYRLNHHRQPEQHVGQALGLSSAAAPPRATIAASRSLALQAIALEAAKWIAGYRDSSQMAIRVLDNLSLSVRSHPVGQRPQCPECGDPRLVGERVQQPVAITSRPKKTLTGGHRALTSEQVLERYEHLVGRVTGVVSMLQRAPGGPDFLNSYHSGPNPALTHRSLTAFRSSLRSQSGGKGTTSLDAKVGALCEAVERYSATLHGDEPRIRASFAELAGDAIRPNQCQLYDERQYTNRLQWNAVQPPFQYICDPFDEKTPIDWTPIWSLTHGRHRMLPTQMLYYSAPPAQGPCFALADSNGNAAGSSIEDAILQGFFELVERDAVALWWYNRTRQPGVDLNSFPDPWIDEMHAQYAQLKREFWVLDLTSDLGIPAMAAVSRRIDKPEEDIMFGFGCHFDPGIALRRALTELNQLLPAVLGPPCADDPQLIDWCTRRTLANQPYLGPDRSVPAKCRGDYGYTLRPDLLDDIKAAEQLVREHGMELLVLDQTRPDLGLPTVKVMVPGLRHFWARFGSGRLYDVPVRLGRRNTPIPYEQLNPIPLFV</sequence>
<dbReference type="InterPro" id="IPR027624">
    <property type="entry name" value="TOMM_cyclo_SagD"/>
</dbReference>
<dbReference type="InterPro" id="IPR003776">
    <property type="entry name" value="YcaO-like_dom"/>
</dbReference>
<dbReference type="Gene3D" id="3.40.50.720">
    <property type="entry name" value="NAD(P)-binding Rossmann-like Domain"/>
    <property type="match status" value="1"/>
</dbReference>
<dbReference type="Gene3D" id="3.30.160.660">
    <property type="match status" value="1"/>
</dbReference>
<dbReference type="PANTHER" id="PTHR37809">
    <property type="entry name" value="RIBOSOMAL PROTEIN S12 METHYLTHIOTRANSFERASE ACCESSORY FACTOR YCAO"/>
    <property type="match status" value="1"/>
</dbReference>